<dbReference type="InterPro" id="IPR032696">
    <property type="entry name" value="SQ_cyclase_C"/>
</dbReference>
<organism evidence="6 7">
    <name type="scientific">Paenibacillus harenae</name>
    <dbReference type="NCBI Taxonomy" id="306543"/>
    <lineage>
        <taxon>Bacteria</taxon>
        <taxon>Bacillati</taxon>
        <taxon>Bacillota</taxon>
        <taxon>Bacilli</taxon>
        <taxon>Bacillales</taxon>
        <taxon>Paenibacillaceae</taxon>
        <taxon>Paenibacillus</taxon>
    </lineage>
</organism>
<dbReference type="Proteomes" id="UP001229346">
    <property type="component" value="Unassembled WGS sequence"/>
</dbReference>
<dbReference type="InterPro" id="IPR032697">
    <property type="entry name" value="SQ_cyclase_N"/>
</dbReference>
<dbReference type="SFLD" id="SFLDG01016">
    <property type="entry name" value="Prenyltransferase_Like_2"/>
    <property type="match status" value="1"/>
</dbReference>
<comment type="caution">
    <text evidence="6">The sequence shown here is derived from an EMBL/GenBank/DDBJ whole genome shotgun (WGS) entry which is preliminary data.</text>
</comment>
<gene>
    <name evidence="6" type="ORF">J2T15_001107</name>
</gene>
<keyword evidence="7" id="KW-1185">Reference proteome</keyword>
<evidence type="ECO:0000259" key="4">
    <source>
        <dbReference type="Pfam" id="PF13243"/>
    </source>
</evidence>
<comment type="similarity">
    <text evidence="2">Belongs to the terpene cyclase/mutase family.</text>
</comment>
<dbReference type="Pfam" id="PF13243">
    <property type="entry name" value="SQHop_cyclase_C"/>
    <property type="match status" value="1"/>
</dbReference>
<dbReference type="GO" id="GO:0016829">
    <property type="term" value="F:lyase activity"/>
    <property type="evidence" value="ECO:0007669"/>
    <property type="project" value="UniProtKB-KW"/>
</dbReference>
<protein>
    <submittedName>
        <fullName evidence="6">Sporulenol synthase</fullName>
        <ecNumber evidence="6">4.2.1.137</ecNumber>
    </submittedName>
</protein>
<dbReference type="PANTHER" id="PTHR11764:SF20">
    <property type="entry name" value="LANOSTEROL SYNTHASE"/>
    <property type="match status" value="1"/>
</dbReference>
<dbReference type="RefSeq" id="WP_307201820.1">
    <property type="nucleotide sequence ID" value="NZ_JAUSSU010000002.1"/>
</dbReference>
<dbReference type="Pfam" id="PF13249">
    <property type="entry name" value="SQHop_cyclase_N"/>
    <property type="match status" value="1"/>
</dbReference>
<evidence type="ECO:0000256" key="1">
    <source>
        <dbReference type="ARBA" id="ARBA00004999"/>
    </source>
</evidence>
<feature type="domain" description="Squalene cyclase C-terminal" evidence="4">
    <location>
        <begin position="301"/>
        <end position="624"/>
    </location>
</feature>
<evidence type="ECO:0000259" key="5">
    <source>
        <dbReference type="Pfam" id="PF13249"/>
    </source>
</evidence>
<dbReference type="NCBIfam" id="TIGR01787">
    <property type="entry name" value="squalene_cyclas"/>
    <property type="match status" value="1"/>
</dbReference>
<feature type="domain" description="Squalene cyclase N-terminal" evidence="5">
    <location>
        <begin position="15"/>
        <end position="291"/>
    </location>
</feature>
<dbReference type="InterPro" id="IPR008930">
    <property type="entry name" value="Terpenoid_cyclase/PrenylTrfase"/>
</dbReference>
<evidence type="ECO:0000313" key="7">
    <source>
        <dbReference type="Proteomes" id="UP001229346"/>
    </source>
</evidence>
<dbReference type="PANTHER" id="PTHR11764">
    <property type="entry name" value="TERPENE CYCLASE/MUTASE FAMILY MEMBER"/>
    <property type="match status" value="1"/>
</dbReference>
<keyword evidence="3" id="KW-0677">Repeat</keyword>
<reference evidence="6 7" key="1">
    <citation type="submission" date="2023-07" db="EMBL/GenBank/DDBJ databases">
        <title>Sorghum-associated microbial communities from plants grown in Nebraska, USA.</title>
        <authorList>
            <person name="Schachtman D."/>
        </authorList>
    </citation>
    <scope>NUCLEOTIDE SEQUENCE [LARGE SCALE GENOMIC DNA]</scope>
    <source>
        <strain evidence="6 7">CC482</strain>
    </source>
</reference>
<dbReference type="EMBL" id="JAUSSU010000002">
    <property type="protein sequence ID" value="MDQ0111674.1"/>
    <property type="molecule type" value="Genomic_DNA"/>
</dbReference>
<dbReference type="Gene3D" id="1.50.10.20">
    <property type="match status" value="2"/>
</dbReference>
<dbReference type="SUPFAM" id="SSF48239">
    <property type="entry name" value="Terpenoid cyclases/Protein prenyltransferases"/>
    <property type="match status" value="2"/>
</dbReference>
<proteinExistence type="inferred from homology"/>
<dbReference type="InterPro" id="IPR018333">
    <property type="entry name" value="Squalene_cyclase"/>
</dbReference>
<comment type="pathway">
    <text evidence="1">Secondary metabolite biosynthesis; hopanoid biosynthesis.</text>
</comment>
<evidence type="ECO:0000313" key="6">
    <source>
        <dbReference type="EMBL" id="MDQ0111674.1"/>
    </source>
</evidence>
<accession>A0ABT9TZR0</accession>
<sequence>MDTNPLLQKIELLSGELLRLQSPDGAWRFCFDDGVKTDSYMIILLRMLNRSDEPFIRSLAIRIASEQQPDGSWKLYHDEQGGNLDATAEACYALLYSGFYSPIDAPMVNAKKYIRSRGGLAEVKSLLTQVMLSASGQAEWPNALRVPLPFLFGENPLFDLFSLSGHARVHLVPTAIMANKHFARRAPNAPDLSDWFMDGNLAFKNDPAIFAALSVLFDTVAHTGLFTEDSNEAWRNAEQFMLDRLEPNGTLLTFSTATMLMIMALLALGYDDRSPLINRLLAGIRSLLCRDRPHIQVASAEVWDTAMLSYALREAGLPPSSFALRNAAAYLKARQQTKLADWAIRNPDTPPGGWGFSDVNTLYPDVDDSTASLRSLLPYVSESDSAPALNIEDSQAAWQRGLNWVLSMRNDDGGWPAFERQGSTIPPSFLNFEGAADIAVDPSTVDLTARTLYFLGKELQMTSSVSWLEDSVRYVLSQQQKDGSWYGRWGIAYIHGTGAALQGLTAIGVADDHPAVRKATAWLLGIQNPDGGWGESCLSDEVKHYVPLRASTPSQTAWALDGLIAVSPKPTPAIERGISALLQSLDRRDWTYTYPTGAGLPGSIYVHYASNNYIWPLLTLTSYVNKYGDN</sequence>
<dbReference type="EC" id="4.2.1.137" evidence="6"/>
<name>A0ABT9TZR0_PAEHA</name>
<evidence type="ECO:0000256" key="3">
    <source>
        <dbReference type="ARBA" id="ARBA00022737"/>
    </source>
</evidence>
<evidence type="ECO:0000256" key="2">
    <source>
        <dbReference type="ARBA" id="ARBA00009755"/>
    </source>
</evidence>
<keyword evidence="6" id="KW-0456">Lyase</keyword>